<name>A0AAD5GIB9_AMBAR</name>
<sequence>MQFKSCKEAAIYLKDQSLIDVAGPSKQREMRQINNGSRVLLKSINEITNSSILHEANNNLLAGTNDLYDVEIVSFIDCSPCGLTFDDIGALNKHLAIFHKKTTRRFELPKKPHSSDKAQTDPGQHAVVGHDESRLGEASCSSQKIAGAEVPVAMINKNKNVSFRIECTWCNKEFLSEPVDAETMADAAGFMCPECKEKLCGVLERSLSRSYRQ</sequence>
<keyword evidence="3" id="KW-1185">Reference proteome</keyword>
<protein>
    <recommendedName>
        <fullName evidence="1">C2H2-type domain-containing protein</fullName>
    </recommendedName>
</protein>
<dbReference type="EMBL" id="JAMZMK010008222">
    <property type="protein sequence ID" value="KAI7741296.1"/>
    <property type="molecule type" value="Genomic_DNA"/>
</dbReference>
<evidence type="ECO:0000313" key="3">
    <source>
        <dbReference type="Proteomes" id="UP001206925"/>
    </source>
</evidence>
<accession>A0AAD5GIB9</accession>
<dbReference type="Proteomes" id="UP001206925">
    <property type="component" value="Unassembled WGS sequence"/>
</dbReference>
<dbReference type="PROSITE" id="PS00028">
    <property type="entry name" value="ZINC_FINGER_C2H2_1"/>
    <property type="match status" value="1"/>
</dbReference>
<dbReference type="InterPro" id="IPR013087">
    <property type="entry name" value="Znf_C2H2_type"/>
</dbReference>
<reference evidence="2" key="1">
    <citation type="submission" date="2022-06" db="EMBL/GenBank/DDBJ databases">
        <title>Uncovering the hologenomic basis of an extraordinary plant invasion.</title>
        <authorList>
            <person name="Bieker V.C."/>
            <person name="Martin M.D."/>
            <person name="Gilbert T."/>
            <person name="Hodgins K."/>
            <person name="Battlay P."/>
            <person name="Petersen B."/>
            <person name="Wilson J."/>
        </authorList>
    </citation>
    <scope>NUCLEOTIDE SEQUENCE</scope>
    <source>
        <strain evidence="2">AA19_3_7</strain>
        <tissue evidence="2">Leaf</tissue>
    </source>
</reference>
<dbReference type="PANTHER" id="PTHR37701:SF14">
    <property type="entry name" value="METHYL-CPG-BINDING DOMAIN PROTEIN"/>
    <property type="match status" value="1"/>
</dbReference>
<evidence type="ECO:0000313" key="2">
    <source>
        <dbReference type="EMBL" id="KAI7741296.1"/>
    </source>
</evidence>
<organism evidence="2 3">
    <name type="scientific">Ambrosia artemisiifolia</name>
    <name type="common">Common ragweed</name>
    <dbReference type="NCBI Taxonomy" id="4212"/>
    <lineage>
        <taxon>Eukaryota</taxon>
        <taxon>Viridiplantae</taxon>
        <taxon>Streptophyta</taxon>
        <taxon>Embryophyta</taxon>
        <taxon>Tracheophyta</taxon>
        <taxon>Spermatophyta</taxon>
        <taxon>Magnoliopsida</taxon>
        <taxon>eudicotyledons</taxon>
        <taxon>Gunneridae</taxon>
        <taxon>Pentapetalae</taxon>
        <taxon>asterids</taxon>
        <taxon>campanulids</taxon>
        <taxon>Asterales</taxon>
        <taxon>Asteraceae</taxon>
        <taxon>Asteroideae</taxon>
        <taxon>Heliantheae alliance</taxon>
        <taxon>Heliantheae</taxon>
        <taxon>Ambrosia</taxon>
    </lineage>
</organism>
<dbReference type="PANTHER" id="PTHR37701">
    <property type="entry name" value="METHYL-CPG-BINDING DOMAIN-CONTAINING PROTEIN 8"/>
    <property type="match status" value="1"/>
</dbReference>
<dbReference type="InterPro" id="IPR037472">
    <property type="entry name" value="MBD8"/>
</dbReference>
<gene>
    <name evidence="2" type="ORF">M8C21_009363</name>
</gene>
<feature type="domain" description="C2H2-type" evidence="1">
    <location>
        <begin position="78"/>
        <end position="99"/>
    </location>
</feature>
<proteinExistence type="predicted"/>
<evidence type="ECO:0000259" key="1">
    <source>
        <dbReference type="PROSITE" id="PS00028"/>
    </source>
</evidence>
<dbReference type="AlphaFoldDB" id="A0AAD5GIB9"/>
<comment type="caution">
    <text evidence="2">The sequence shown here is derived from an EMBL/GenBank/DDBJ whole genome shotgun (WGS) entry which is preliminary data.</text>
</comment>